<feature type="transmembrane region" description="Helical" evidence="1">
    <location>
        <begin position="127"/>
        <end position="146"/>
    </location>
</feature>
<evidence type="ECO:0000256" key="1">
    <source>
        <dbReference type="SAM" id="Phobius"/>
    </source>
</evidence>
<protein>
    <submittedName>
        <fullName evidence="2">Uncharacterized protein</fullName>
    </submittedName>
</protein>
<feature type="transmembrane region" description="Helical" evidence="1">
    <location>
        <begin position="34"/>
        <end position="54"/>
    </location>
</feature>
<accession>A0A229XF68</accession>
<dbReference type="Proteomes" id="UP000215289">
    <property type="component" value="Unassembled WGS sequence"/>
</dbReference>
<feature type="transmembrane region" description="Helical" evidence="1">
    <location>
        <begin position="254"/>
        <end position="276"/>
    </location>
</feature>
<keyword evidence="3" id="KW-1185">Reference proteome</keyword>
<evidence type="ECO:0000313" key="2">
    <source>
        <dbReference type="EMBL" id="RLL97687.1"/>
    </source>
</evidence>
<name>A0A229XF68_9EURO</name>
<keyword evidence="1" id="KW-0472">Membrane</keyword>
<dbReference type="STRING" id="1245748.A0A229XF68"/>
<sequence>MVVSSLVRRGVELASEHFQKQPKQPSKQPPENQLSGWLVALFFSTLIAFVLISWSIEYTYGMVVTTLAAVEDSNPDIYVRIDGDVDPNKPVDAVEPELAAVPPKPVTSKLRTTIKHLRARAGPWSRFRGLSLFLTYVFAQGFLLGMMPFGMDQFIPQFIFQMVVGILLANLQLAWVHIVISEPSPKRFYQRIPGYKAWLKIAPVVAFEHAVTGLAFYIPLVLAKACGVLDGLKPEFLPNAPKDAVPLPQALCNWFIVVVSPSLLSLIASIPARVIFIRVAASMLPEEDESIVPFDRSFGGKVTPAILGGSGKLSITDAWKTFDRAARIRFLKVVGKVLALEFGVGAFFALALAGELYMGSESFMKVIGEMIARNGGGA</sequence>
<feature type="transmembrane region" description="Helical" evidence="1">
    <location>
        <begin position="158"/>
        <end position="180"/>
    </location>
</feature>
<feature type="transmembrane region" description="Helical" evidence="1">
    <location>
        <begin position="201"/>
        <end position="222"/>
    </location>
</feature>
<evidence type="ECO:0000313" key="3">
    <source>
        <dbReference type="Proteomes" id="UP000215289"/>
    </source>
</evidence>
<dbReference type="AlphaFoldDB" id="A0A229XF68"/>
<keyword evidence="1" id="KW-1133">Transmembrane helix</keyword>
<organism evidence="2 3">
    <name type="scientific">Aspergillus turcosus</name>
    <dbReference type="NCBI Taxonomy" id="1245748"/>
    <lineage>
        <taxon>Eukaryota</taxon>
        <taxon>Fungi</taxon>
        <taxon>Dikarya</taxon>
        <taxon>Ascomycota</taxon>
        <taxon>Pezizomycotina</taxon>
        <taxon>Eurotiomycetes</taxon>
        <taxon>Eurotiomycetidae</taxon>
        <taxon>Eurotiales</taxon>
        <taxon>Aspergillaceae</taxon>
        <taxon>Aspergillus</taxon>
        <taxon>Aspergillus subgen. Fumigati</taxon>
    </lineage>
</organism>
<comment type="caution">
    <text evidence="2">The sequence shown here is derived from an EMBL/GenBank/DDBJ whole genome shotgun (WGS) entry which is preliminary data.</text>
</comment>
<dbReference type="EMBL" id="NIDN02000070">
    <property type="protein sequence ID" value="RLL97687.1"/>
    <property type="molecule type" value="Genomic_DNA"/>
</dbReference>
<reference evidence="2 3" key="1">
    <citation type="submission" date="2018-08" db="EMBL/GenBank/DDBJ databases">
        <title>Draft genome sequences of two Aspergillus turcosus clinical strains isolated from bronchoalveolar lavage fluid: one azole-susceptible and the other azole-resistant.</title>
        <authorList>
            <person name="Parent-Michaud M."/>
            <person name="Dufresne P.J."/>
            <person name="Fournier E."/>
            <person name="Martineau C."/>
            <person name="Moreira S."/>
            <person name="Perkins V."/>
            <person name="De Repentigny L."/>
            <person name="Dufresne S.F."/>
        </authorList>
    </citation>
    <scope>NUCLEOTIDE SEQUENCE [LARGE SCALE GENOMIC DNA]</scope>
    <source>
        <strain evidence="2">HMR AF 1038</strain>
    </source>
</reference>
<dbReference type="OrthoDB" id="2896006at2759"/>
<feature type="transmembrane region" description="Helical" evidence="1">
    <location>
        <begin position="333"/>
        <end position="354"/>
    </location>
</feature>
<gene>
    <name evidence="2" type="ORF">CFD26_101407</name>
</gene>
<keyword evidence="1" id="KW-0812">Transmembrane</keyword>
<proteinExistence type="predicted"/>